<dbReference type="CDD" id="cd02520">
    <property type="entry name" value="Glucosylceramide_synthase"/>
    <property type="match status" value="1"/>
</dbReference>
<evidence type="ECO:0000313" key="16">
    <source>
        <dbReference type="EMBL" id="OZJ04235.1"/>
    </source>
</evidence>
<organism evidence="16 17">
    <name type="scientific">Bifiguratus adelaidae</name>
    <dbReference type="NCBI Taxonomy" id="1938954"/>
    <lineage>
        <taxon>Eukaryota</taxon>
        <taxon>Fungi</taxon>
        <taxon>Fungi incertae sedis</taxon>
        <taxon>Mucoromycota</taxon>
        <taxon>Mucoromycotina</taxon>
        <taxon>Endogonomycetes</taxon>
        <taxon>Endogonales</taxon>
        <taxon>Endogonales incertae sedis</taxon>
        <taxon>Bifiguratus</taxon>
    </lineage>
</organism>
<keyword evidence="7" id="KW-0328">Glycosyltransferase</keyword>
<evidence type="ECO:0000256" key="14">
    <source>
        <dbReference type="ARBA" id="ARBA00032575"/>
    </source>
</evidence>
<evidence type="ECO:0000256" key="10">
    <source>
        <dbReference type="ARBA" id="ARBA00022989"/>
    </source>
</evidence>
<dbReference type="InterPro" id="IPR025993">
    <property type="entry name" value="Ceramide_glucosylTrfase"/>
</dbReference>
<reference evidence="16 17" key="1">
    <citation type="journal article" date="2017" name="Mycologia">
        <title>Bifiguratus adelaidae, gen. et sp. nov., a new member of Mucoromycotina in endophytic and soil-dwelling habitats.</title>
        <authorList>
            <person name="Torres-Cruz T.J."/>
            <person name="Billingsley Tobias T.L."/>
            <person name="Almatruk M."/>
            <person name="Hesse C."/>
            <person name="Kuske C.R."/>
            <person name="Desiro A."/>
            <person name="Benucci G.M."/>
            <person name="Bonito G."/>
            <person name="Stajich J.E."/>
            <person name="Dunlap C."/>
            <person name="Arnold A.E."/>
            <person name="Porras-Alfaro A."/>
        </authorList>
    </citation>
    <scope>NUCLEOTIDE SEQUENCE [LARGE SCALE GENOMIC DNA]</scope>
    <source>
        <strain evidence="16 17">AZ0501</strain>
    </source>
</reference>
<evidence type="ECO:0000256" key="7">
    <source>
        <dbReference type="ARBA" id="ARBA00022676"/>
    </source>
</evidence>
<evidence type="ECO:0000256" key="12">
    <source>
        <dbReference type="ARBA" id="ARBA00031017"/>
    </source>
</evidence>
<comment type="similarity">
    <text evidence="4">Belongs to the glycosyltransferase 2 family.</text>
</comment>
<dbReference type="EC" id="2.4.1.80" evidence="5"/>
<evidence type="ECO:0000256" key="4">
    <source>
        <dbReference type="ARBA" id="ARBA00006739"/>
    </source>
</evidence>
<dbReference type="SUPFAM" id="SSF53448">
    <property type="entry name" value="Nucleotide-diphospho-sugar transferases"/>
    <property type="match status" value="1"/>
</dbReference>
<evidence type="ECO:0000256" key="5">
    <source>
        <dbReference type="ARBA" id="ARBA00012699"/>
    </source>
</evidence>
<keyword evidence="17" id="KW-1185">Reference proteome</keyword>
<comment type="pathway">
    <text evidence="2">Lipid metabolism; sphingolipid metabolism.</text>
</comment>
<evidence type="ECO:0000256" key="13">
    <source>
        <dbReference type="ARBA" id="ARBA00031543"/>
    </source>
</evidence>
<comment type="pathway">
    <text evidence="3">Sphingolipid metabolism.</text>
</comment>
<sequence>MKWFQDWTLATAMDQLYAKQVYDDMKPYINTLLPHTSSYGRAKLALLSLGVAFYVFIIGLSLLGLYIRSKPSPKSSRLPPTEAPPVSILRPLKGVDLNLYQNLESTFKQRYPIFELIFSIAEAQDPARQVVEQLMTKYPNVDARLIIGEKIVGSNPKINNLIRSYETAKYDIVWICDSNVFVDVDTLGRSVDALTSPGVGVVHHLPLAVLPSSYGAEVEQVFLDTNHAKMYIAINYVAVSSCVMGKSNLYRRSDLDKAGGLAAFANFMAEDNLVADAIWKQGLSHVMTCDTACQSIGYMSPREYLMRRSRWLRVRKYIVTAATLVEPFQECVLTGIYGAASFHALWPNINPWRFLTTHFILWFCIDYTLFHTFLASQSMQHPNKTMPFHKFLRAWITREVCALPIWCYAMAGTRIRWRGSYYRLRMDGSGVPYVERPLKKWVKGSGKKLVEYIGSPILNGNSSTNTS</sequence>
<dbReference type="AlphaFoldDB" id="A0A261Y0T3"/>
<comment type="caution">
    <text evidence="16">The sequence shown here is derived from an EMBL/GenBank/DDBJ whole genome shotgun (WGS) entry which is preliminary data.</text>
</comment>
<dbReference type="Gene3D" id="3.90.550.10">
    <property type="entry name" value="Spore Coat Polysaccharide Biosynthesis Protein SpsA, Chain A"/>
    <property type="match status" value="1"/>
</dbReference>
<feature type="transmembrane region" description="Helical" evidence="15">
    <location>
        <begin position="317"/>
        <end position="339"/>
    </location>
</feature>
<accession>A0A261Y0T3</accession>
<dbReference type="PANTHER" id="PTHR12726:SF0">
    <property type="entry name" value="CERAMIDE GLUCOSYLTRANSFERASE"/>
    <property type="match status" value="1"/>
</dbReference>
<dbReference type="GO" id="GO:0016020">
    <property type="term" value="C:membrane"/>
    <property type="evidence" value="ECO:0007669"/>
    <property type="project" value="UniProtKB-SubCell"/>
</dbReference>
<dbReference type="Pfam" id="PF13506">
    <property type="entry name" value="Glyco_transf_21"/>
    <property type="match status" value="1"/>
</dbReference>
<comment type="subcellular location">
    <subcellularLocation>
        <location evidence="1">Membrane</location>
        <topology evidence="1">Multi-pass membrane protein</topology>
    </subcellularLocation>
</comment>
<name>A0A261Y0T3_9FUNG</name>
<evidence type="ECO:0000256" key="2">
    <source>
        <dbReference type="ARBA" id="ARBA00004760"/>
    </source>
</evidence>
<keyword evidence="8" id="KW-0808">Transferase</keyword>
<protein>
    <recommendedName>
        <fullName evidence="6">Ceramide glucosyltransferase</fullName>
        <ecNumber evidence="5">2.4.1.80</ecNumber>
    </recommendedName>
    <alternativeName>
        <fullName evidence="13">Glucosylceramide synthase</fullName>
    </alternativeName>
    <alternativeName>
        <fullName evidence="14">UDP-glucose ceramide glucosyltransferase</fullName>
    </alternativeName>
    <alternativeName>
        <fullName evidence="12">UDP-glucose:N-acylsphingosine D-glucosyltransferase</fullName>
    </alternativeName>
</protein>
<dbReference type="InterPro" id="IPR029044">
    <property type="entry name" value="Nucleotide-diphossugar_trans"/>
</dbReference>
<evidence type="ECO:0000256" key="15">
    <source>
        <dbReference type="SAM" id="Phobius"/>
    </source>
</evidence>
<gene>
    <name evidence="16" type="ORF">BZG36_04233</name>
</gene>
<evidence type="ECO:0000256" key="6">
    <source>
        <dbReference type="ARBA" id="ARBA00019988"/>
    </source>
</evidence>
<evidence type="ECO:0000256" key="3">
    <source>
        <dbReference type="ARBA" id="ARBA00004991"/>
    </source>
</evidence>
<evidence type="ECO:0000256" key="8">
    <source>
        <dbReference type="ARBA" id="ARBA00022679"/>
    </source>
</evidence>
<feature type="transmembrane region" description="Helical" evidence="15">
    <location>
        <begin position="359"/>
        <end position="376"/>
    </location>
</feature>
<keyword evidence="10 15" id="KW-1133">Transmembrane helix</keyword>
<dbReference type="UniPathway" id="UPA00222"/>
<proteinExistence type="inferred from homology"/>
<keyword evidence="11 15" id="KW-0472">Membrane</keyword>
<dbReference type="GO" id="GO:0006679">
    <property type="term" value="P:glucosylceramide biosynthetic process"/>
    <property type="evidence" value="ECO:0007669"/>
    <property type="project" value="TreeGrafter"/>
</dbReference>
<feature type="transmembrane region" description="Helical" evidence="15">
    <location>
        <begin position="44"/>
        <end position="67"/>
    </location>
</feature>
<dbReference type="EMBL" id="MVBO01000048">
    <property type="protein sequence ID" value="OZJ04235.1"/>
    <property type="molecule type" value="Genomic_DNA"/>
</dbReference>
<dbReference type="OrthoDB" id="1483400at2759"/>
<keyword evidence="9 15" id="KW-0812">Transmembrane</keyword>
<dbReference type="GO" id="GO:0008120">
    <property type="term" value="F:ceramide glucosyltransferase activity"/>
    <property type="evidence" value="ECO:0007669"/>
    <property type="project" value="UniProtKB-EC"/>
</dbReference>
<evidence type="ECO:0000256" key="1">
    <source>
        <dbReference type="ARBA" id="ARBA00004141"/>
    </source>
</evidence>
<dbReference type="PANTHER" id="PTHR12726">
    <property type="entry name" value="CERAMIDE GLUCOSYLTRANSFERASE"/>
    <property type="match status" value="1"/>
</dbReference>
<evidence type="ECO:0000313" key="17">
    <source>
        <dbReference type="Proteomes" id="UP000242875"/>
    </source>
</evidence>
<evidence type="ECO:0000256" key="11">
    <source>
        <dbReference type="ARBA" id="ARBA00023136"/>
    </source>
</evidence>
<dbReference type="Proteomes" id="UP000242875">
    <property type="component" value="Unassembled WGS sequence"/>
</dbReference>
<evidence type="ECO:0000256" key="9">
    <source>
        <dbReference type="ARBA" id="ARBA00022692"/>
    </source>
</evidence>